<sequence length="136" mass="15622">MIGLSKKDRNVSLIVVVVCLLVSYFSSSFFYIKTESIITILTVIIGFILSAIAIIFSSSLRILLYDQKYKGYESLWHRLISICYYTFIFNLFFVASIAILPAAFPSWIIMGFFINSIVELIFIIHILFRLLSVEIV</sequence>
<gene>
    <name evidence="2" type="ORF">HMPREF0428_01213</name>
</gene>
<dbReference type="Proteomes" id="UP000004773">
    <property type="component" value="Unassembled WGS sequence"/>
</dbReference>
<feature type="transmembrane region" description="Helical" evidence="1">
    <location>
        <begin position="75"/>
        <end position="100"/>
    </location>
</feature>
<dbReference type="EMBL" id="ACRO01000020">
    <property type="protein sequence ID" value="EGF88098.1"/>
    <property type="molecule type" value="Genomic_DNA"/>
</dbReference>
<evidence type="ECO:0000313" key="2">
    <source>
        <dbReference type="EMBL" id="EGF88098.1"/>
    </source>
</evidence>
<feature type="transmembrane region" description="Helical" evidence="1">
    <location>
        <begin position="12"/>
        <end position="32"/>
    </location>
</feature>
<dbReference type="AlphaFoldDB" id="A0AA87DT57"/>
<reference evidence="2 3" key="1">
    <citation type="submission" date="2011-03" db="EMBL/GenBank/DDBJ databases">
        <title>The Genome Sequence of Gemella haemolysans M341.</title>
        <authorList>
            <consortium name="The Broad Institute Genome Sequencing Platform"/>
            <consortium name="The Broad Institute Genome Sequencing Center for Infectious Disease"/>
            <person name="Earl A."/>
            <person name="Ward D."/>
            <person name="Feldgarden M."/>
            <person name="Gevers D."/>
            <person name="Sibley C.D."/>
            <person name="Field T.R."/>
            <person name="Grinwis M."/>
            <person name="Eshaghurshan C.S."/>
            <person name="Surette M.G."/>
            <person name="Young S.K."/>
            <person name="Zeng Q."/>
            <person name="Gargeya S."/>
            <person name="Fitzgerald M."/>
            <person name="Haas B."/>
            <person name="Abouelleil A."/>
            <person name="Alvarado L."/>
            <person name="Arachchi H.M."/>
            <person name="Berlin A."/>
            <person name="Brown A."/>
            <person name="Chapman S.B."/>
            <person name="Chen Z."/>
            <person name="Dunbar C."/>
            <person name="Freedman E."/>
            <person name="Gearin G."/>
            <person name="Gellesch M."/>
            <person name="Goldberg J."/>
            <person name="Griggs A."/>
            <person name="Gujja S."/>
            <person name="Heilman E.R."/>
            <person name="Heiman D."/>
            <person name="Howarth C."/>
            <person name="Larson L."/>
            <person name="Lui A."/>
            <person name="MacDonald P.J.P."/>
            <person name="Mehta T."/>
            <person name="Montmayeur A."/>
            <person name="Murphy C."/>
            <person name="Neiman D."/>
            <person name="Pearson M."/>
            <person name="Priest M."/>
            <person name="Roberts A."/>
            <person name="Saif S."/>
            <person name="Shea T."/>
            <person name="Shenoy N."/>
            <person name="Sisk P."/>
            <person name="Stolte C."/>
            <person name="Sykes S."/>
            <person name="White J."/>
            <person name="Yandava C."/>
            <person name="Wortman J."/>
            <person name="Nusbaum C."/>
            <person name="Birren B."/>
        </authorList>
    </citation>
    <scope>NUCLEOTIDE SEQUENCE [LARGE SCALE GENOMIC DNA]</scope>
    <source>
        <strain evidence="2 3">M341</strain>
    </source>
</reference>
<comment type="caution">
    <text evidence="2">The sequence shown here is derived from an EMBL/GenBank/DDBJ whole genome shotgun (WGS) entry which is preliminary data.</text>
</comment>
<feature type="transmembrane region" description="Helical" evidence="1">
    <location>
        <begin position="38"/>
        <end position="63"/>
    </location>
</feature>
<evidence type="ECO:0000256" key="1">
    <source>
        <dbReference type="SAM" id="Phobius"/>
    </source>
</evidence>
<name>A0AA87DT57_9BACL</name>
<evidence type="ECO:0000313" key="3">
    <source>
        <dbReference type="Proteomes" id="UP000004773"/>
    </source>
</evidence>
<accession>A0AA87DT57</accession>
<protein>
    <submittedName>
        <fullName evidence="2">Uncharacterized protein</fullName>
    </submittedName>
</protein>
<keyword evidence="1" id="KW-1133">Transmembrane helix</keyword>
<dbReference type="RefSeq" id="WP_003147327.1">
    <property type="nucleotide sequence ID" value="NZ_GL883583.1"/>
</dbReference>
<organism evidence="2 3">
    <name type="scientific">Gemella haemolysans M341</name>
    <dbReference type="NCBI Taxonomy" id="562981"/>
    <lineage>
        <taxon>Bacteria</taxon>
        <taxon>Bacillati</taxon>
        <taxon>Bacillota</taxon>
        <taxon>Bacilli</taxon>
        <taxon>Bacillales</taxon>
        <taxon>Gemellaceae</taxon>
        <taxon>Gemella</taxon>
    </lineage>
</organism>
<keyword evidence="1" id="KW-0472">Membrane</keyword>
<keyword evidence="1" id="KW-0812">Transmembrane</keyword>
<proteinExistence type="predicted"/>
<feature type="transmembrane region" description="Helical" evidence="1">
    <location>
        <begin position="106"/>
        <end position="128"/>
    </location>
</feature>